<keyword evidence="5 8" id="KW-0862">Zinc</keyword>
<feature type="binding site" evidence="8">
    <location>
        <position position="167"/>
    </location>
    <ligand>
        <name>Zn(2+)</name>
        <dbReference type="ChEBI" id="CHEBI:29105"/>
    </ligand>
</feature>
<dbReference type="PROSITE" id="PS50305">
    <property type="entry name" value="SIRTUIN"/>
    <property type="match status" value="1"/>
</dbReference>
<comment type="similarity">
    <text evidence="1">Belongs to the sirtuin family. Class I subfamily.</text>
</comment>
<evidence type="ECO:0000259" key="9">
    <source>
        <dbReference type="PROSITE" id="PS50305"/>
    </source>
</evidence>
<evidence type="ECO:0000256" key="4">
    <source>
        <dbReference type="ARBA" id="ARBA00022723"/>
    </source>
</evidence>
<keyword evidence="3" id="KW-0808">Transferase</keyword>
<dbReference type="AlphaFoldDB" id="A0AAE0WGN6"/>
<accession>A0AAE0WGN6</accession>
<dbReference type="InterPro" id="IPR003000">
    <property type="entry name" value="Sirtuin"/>
</dbReference>
<evidence type="ECO:0000256" key="2">
    <source>
        <dbReference type="ARBA" id="ARBA00012928"/>
    </source>
</evidence>
<dbReference type="SUPFAM" id="SSF52467">
    <property type="entry name" value="DHS-like NAD/FAD-binding domain"/>
    <property type="match status" value="1"/>
</dbReference>
<gene>
    <name evidence="10" type="ORF">LTR78_010869</name>
</gene>
<dbReference type="InterPro" id="IPR050134">
    <property type="entry name" value="NAD-dep_sirtuin_deacylases"/>
</dbReference>
<name>A0AAE0WGN6_9PEZI</name>
<dbReference type="InterPro" id="IPR029035">
    <property type="entry name" value="DHS-like_NAD/FAD-binding_dom"/>
</dbReference>
<feature type="active site" description="Proton acceptor" evidence="8">
    <location>
        <position position="126"/>
    </location>
</feature>
<organism evidence="10 11">
    <name type="scientific">Recurvomyces mirabilis</name>
    <dbReference type="NCBI Taxonomy" id="574656"/>
    <lineage>
        <taxon>Eukaryota</taxon>
        <taxon>Fungi</taxon>
        <taxon>Dikarya</taxon>
        <taxon>Ascomycota</taxon>
        <taxon>Pezizomycotina</taxon>
        <taxon>Dothideomycetes</taxon>
        <taxon>Dothideomycetidae</taxon>
        <taxon>Mycosphaerellales</taxon>
        <taxon>Teratosphaeriaceae</taxon>
        <taxon>Recurvomyces</taxon>
    </lineage>
</organism>
<evidence type="ECO:0000256" key="5">
    <source>
        <dbReference type="ARBA" id="ARBA00022833"/>
    </source>
</evidence>
<dbReference type="GO" id="GO:0046872">
    <property type="term" value="F:metal ion binding"/>
    <property type="evidence" value="ECO:0007669"/>
    <property type="project" value="UniProtKB-KW"/>
</dbReference>
<dbReference type="GO" id="GO:0070403">
    <property type="term" value="F:NAD+ binding"/>
    <property type="evidence" value="ECO:0007669"/>
    <property type="project" value="InterPro"/>
</dbReference>
<feature type="binding site" evidence="8">
    <location>
        <position position="137"/>
    </location>
    <ligand>
        <name>Zn(2+)</name>
        <dbReference type="ChEBI" id="CHEBI:29105"/>
    </ligand>
</feature>
<dbReference type="InterPro" id="IPR026590">
    <property type="entry name" value="Ssirtuin_cat_dom"/>
</dbReference>
<dbReference type="GO" id="GO:0005634">
    <property type="term" value="C:nucleus"/>
    <property type="evidence" value="ECO:0007669"/>
    <property type="project" value="TreeGrafter"/>
</dbReference>
<dbReference type="Gene3D" id="2.20.28.200">
    <property type="match status" value="1"/>
</dbReference>
<dbReference type="Proteomes" id="UP001274830">
    <property type="component" value="Unassembled WGS sequence"/>
</dbReference>
<evidence type="ECO:0000313" key="10">
    <source>
        <dbReference type="EMBL" id="KAK3669262.1"/>
    </source>
</evidence>
<comment type="similarity">
    <text evidence="7">Belongs to the sirtuin family. Class IV subfamily.</text>
</comment>
<dbReference type="GO" id="GO:0003714">
    <property type="term" value="F:transcription corepressor activity"/>
    <property type="evidence" value="ECO:0007669"/>
    <property type="project" value="TreeGrafter"/>
</dbReference>
<keyword evidence="6" id="KW-0520">NAD</keyword>
<feature type="binding site" evidence="8">
    <location>
        <position position="164"/>
    </location>
    <ligand>
        <name>Zn(2+)</name>
        <dbReference type="ChEBI" id="CHEBI:29105"/>
    </ligand>
</feature>
<protein>
    <recommendedName>
        <fullName evidence="2">protein acetyllysine N-acetyltransferase</fullName>
        <ecNumber evidence="2">2.3.1.286</ecNumber>
    </recommendedName>
</protein>
<evidence type="ECO:0000256" key="6">
    <source>
        <dbReference type="ARBA" id="ARBA00023027"/>
    </source>
</evidence>
<keyword evidence="11" id="KW-1185">Reference proteome</keyword>
<proteinExistence type="inferred from homology"/>
<evidence type="ECO:0000256" key="7">
    <source>
        <dbReference type="ARBA" id="ARBA00038170"/>
    </source>
</evidence>
<dbReference type="PANTHER" id="PTHR11085:SF12">
    <property type="entry name" value="NAD-DEPENDENT PROTEIN DEACYLASE SIRTUIN-6"/>
    <property type="match status" value="1"/>
</dbReference>
<sequence length="392" mass="43428">MAFSAHLADEDLKETFELPDKIDQKAKKLADLIHKSTHFIVFTGAGVSTAAGIPDFRGPQGKWTLEAQGKRVTTSSECTLQAIPTPTHMALVALQDSGHLKHLVSQNCDGLHRRSGIRSEIISELHGNSNRETCRRCGTAYLRDFRAVASHERTVYNHRTGRKCTLCRGELMDTLVHFGEDLPEGTMGRARAHAERADLCLVLGSSLRVTPANSIPEVVGRRRGGKLVVCNLQMTPLDGLASMRVWTRADELMVRVMGYLAVPIPSFILTRRLELRTVKKPRGFQVSVQGLDVDGTPASFLRSVKVERRVGKAEPYSFEVREKLLPDSGLTLSLSFMGHYNEPDLELRHQYRSGEDERSCYTLQFDPSSGQWTTELEAGQSAAAKGLSNMAI</sequence>
<dbReference type="EMBL" id="JAUTXT010000094">
    <property type="protein sequence ID" value="KAK3669262.1"/>
    <property type="molecule type" value="Genomic_DNA"/>
</dbReference>
<evidence type="ECO:0000256" key="8">
    <source>
        <dbReference type="PROSITE-ProRule" id="PRU00236"/>
    </source>
</evidence>
<comment type="caution">
    <text evidence="10">The sequence shown here is derived from an EMBL/GenBank/DDBJ whole genome shotgun (WGS) entry which is preliminary data.</text>
</comment>
<dbReference type="FunFam" id="3.40.50.1220:FF:000038">
    <property type="entry name" value="NAD-dependent protein deacetylase sirtuin-6 isoform X2"/>
    <property type="match status" value="1"/>
</dbReference>
<evidence type="ECO:0000256" key="1">
    <source>
        <dbReference type="ARBA" id="ARBA00006924"/>
    </source>
</evidence>
<dbReference type="Gene3D" id="3.40.50.1220">
    <property type="entry name" value="TPP-binding domain"/>
    <property type="match status" value="1"/>
</dbReference>
<dbReference type="EC" id="2.3.1.286" evidence="2"/>
<feature type="domain" description="Deacetylase sirtuin-type" evidence="9">
    <location>
        <begin position="19"/>
        <end position="276"/>
    </location>
</feature>
<feature type="binding site" evidence="8">
    <location>
        <position position="134"/>
    </location>
    <ligand>
        <name>Zn(2+)</name>
        <dbReference type="ChEBI" id="CHEBI:29105"/>
    </ligand>
</feature>
<evidence type="ECO:0000256" key="3">
    <source>
        <dbReference type="ARBA" id="ARBA00022679"/>
    </source>
</evidence>
<dbReference type="Pfam" id="PF02146">
    <property type="entry name" value="SIR2"/>
    <property type="match status" value="1"/>
</dbReference>
<evidence type="ECO:0000313" key="11">
    <source>
        <dbReference type="Proteomes" id="UP001274830"/>
    </source>
</evidence>
<reference evidence="10" key="1">
    <citation type="submission" date="2023-07" db="EMBL/GenBank/DDBJ databases">
        <title>Black Yeasts Isolated from many extreme environments.</title>
        <authorList>
            <person name="Coleine C."/>
            <person name="Stajich J.E."/>
            <person name="Selbmann L."/>
        </authorList>
    </citation>
    <scope>NUCLEOTIDE SEQUENCE</scope>
    <source>
        <strain evidence="10">CCFEE 5485</strain>
    </source>
</reference>
<dbReference type="GO" id="GO:0000122">
    <property type="term" value="P:negative regulation of transcription by RNA polymerase II"/>
    <property type="evidence" value="ECO:0007669"/>
    <property type="project" value="TreeGrafter"/>
</dbReference>
<keyword evidence="4 8" id="KW-0479">Metal-binding</keyword>
<dbReference type="PANTHER" id="PTHR11085">
    <property type="entry name" value="NAD-DEPENDENT PROTEIN DEACYLASE SIRTUIN-5, MITOCHONDRIAL-RELATED"/>
    <property type="match status" value="1"/>
</dbReference>
<dbReference type="GO" id="GO:0017136">
    <property type="term" value="F:histone deacetylase activity, NAD-dependent"/>
    <property type="evidence" value="ECO:0007669"/>
    <property type="project" value="TreeGrafter"/>
</dbReference>